<dbReference type="GO" id="GO:0005634">
    <property type="term" value="C:nucleus"/>
    <property type="evidence" value="ECO:0007669"/>
    <property type="project" value="UniProtKB-SubCell"/>
</dbReference>
<evidence type="ECO:0000256" key="2">
    <source>
        <dbReference type="ARBA" id="ARBA00022723"/>
    </source>
</evidence>
<feature type="domain" description="HAT C-terminal dimerisation" evidence="7">
    <location>
        <begin position="294"/>
        <end position="361"/>
    </location>
</feature>
<dbReference type="GO" id="GO:0008270">
    <property type="term" value="F:zinc ion binding"/>
    <property type="evidence" value="ECO:0007669"/>
    <property type="project" value="UniProtKB-KW"/>
</dbReference>
<comment type="caution">
    <text evidence="8">The sequence shown here is derived from an EMBL/GenBank/DDBJ whole genome shotgun (WGS) entry which is preliminary data.</text>
</comment>
<keyword evidence="4" id="KW-0862">Zinc</keyword>
<evidence type="ECO:0000256" key="4">
    <source>
        <dbReference type="ARBA" id="ARBA00022833"/>
    </source>
</evidence>
<protein>
    <recommendedName>
        <fullName evidence="7">HAT C-terminal dimerisation domain-containing protein</fullName>
    </recommendedName>
</protein>
<dbReference type="AlphaFoldDB" id="A0A817WDY2"/>
<reference evidence="8" key="1">
    <citation type="submission" date="2021-02" db="EMBL/GenBank/DDBJ databases">
        <authorList>
            <person name="Nowell W R."/>
        </authorList>
    </citation>
    <scope>NUCLEOTIDE SEQUENCE</scope>
</reference>
<dbReference type="Pfam" id="PF05699">
    <property type="entry name" value="Dimer_Tnp_hAT"/>
    <property type="match status" value="1"/>
</dbReference>
<evidence type="ECO:0000313" key="8">
    <source>
        <dbReference type="EMBL" id="CAF3354532.1"/>
    </source>
</evidence>
<evidence type="ECO:0000259" key="7">
    <source>
        <dbReference type="Pfam" id="PF05699"/>
    </source>
</evidence>
<accession>A0A817WDY2</accession>
<evidence type="ECO:0000313" key="9">
    <source>
        <dbReference type="Proteomes" id="UP000663865"/>
    </source>
</evidence>
<dbReference type="GO" id="GO:0046983">
    <property type="term" value="F:protein dimerization activity"/>
    <property type="evidence" value="ECO:0007669"/>
    <property type="project" value="InterPro"/>
</dbReference>
<dbReference type="SUPFAM" id="SSF53098">
    <property type="entry name" value="Ribonuclease H-like"/>
    <property type="match status" value="1"/>
</dbReference>
<feature type="region of interest" description="Disordered" evidence="6">
    <location>
        <begin position="36"/>
        <end position="96"/>
    </location>
</feature>
<dbReference type="InterPro" id="IPR052035">
    <property type="entry name" value="ZnF_BED_domain_contain"/>
</dbReference>
<dbReference type="PANTHER" id="PTHR46481">
    <property type="entry name" value="ZINC FINGER BED DOMAIN-CONTAINING PROTEIN 4"/>
    <property type="match status" value="1"/>
</dbReference>
<evidence type="ECO:0000256" key="3">
    <source>
        <dbReference type="ARBA" id="ARBA00022771"/>
    </source>
</evidence>
<gene>
    <name evidence="8" type="ORF">KIK155_LOCUS3918</name>
</gene>
<feature type="compositionally biased region" description="Polar residues" evidence="6">
    <location>
        <begin position="36"/>
        <end position="58"/>
    </location>
</feature>
<evidence type="ECO:0000256" key="1">
    <source>
        <dbReference type="ARBA" id="ARBA00004123"/>
    </source>
</evidence>
<name>A0A817WDY2_9BILA</name>
<keyword evidence="2" id="KW-0479">Metal-binding</keyword>
<evidence type="ECO:0000256" key="6">
    <source>
        <dbReference type="SAM" id="MobiDB-lite"/>
    </source>
</evidence>
<dbReference type="PANTHER" id="PTHR46481:SF10">
    <property type="entry name" value="ZINC FINGER BED DOMAIN-CONTAINING PROTEIN 39"/>
    <property type="match status" value="1"/>
</dbReference>
<keyword evidence="5" id="KW-0539">Nucleus</keyword>
<dbReference type="InterPro" id="IPR012337">
    <property type="entry name" value="RNaseH-like_sf"/>
</dbReference>
<proteinExistence type="predicted"/>
<feature type="non-terminal residue" evidence="8">
    <location>
        <position position="1"/>
    </location>
</feature>
<sequence length="378" mass="42851">YPFKSYQKNIGLDDGDDDFIDIDDDVEDEIVDAEQASRSVELSDNGQPNENNDVSVSLNDDILSPVPPTNLLDEDEFISDDDDSNDSSVDLPASNDNEKNQLLDVLRKSHGLLLRTRKMVKIMRNVSSIDQYVRNHEHGPCNGFVIDIRTRWSSTFHMLKRLIHYQEIVKSVFIHKFPSINGEQRSSLAKVYIDHENWDLLQALQDVASYLDPESHKNLSREDKQAAKAILPNFMKMEAQSIVGSSTSTSSSATKSNQTLTDKLKMMVGMSTNVKPSRSLSPEDELILFTQVIQSFKCDFSSFWIQYREHFSCLYKVAQRVNIITATSVPSESIFSIAGYVARKQRTSLSSTSLRHLMVLKESHRIDALRTISRGDMC</sequence>
<evidence type="ECO:0000256" key="5">
    <source>
        <dbReference type="ARBA" id="ARBA00023242"/>
    </source>
</evidence>
<keyword evidence="3" id="KW-0863">Zinc-finger</keyword>
<comment type="subcellular location">
    <subcellularLocation>
        <location evidence="1">Nucleus</location>
    </subcellularLocation>
</comment>
<organism evidence="8 9">
    <name type="scientific">Rotaria socialis</name>
    <dbReference type="NCBI Taxonomy" id="392032"/>
    <lineage>
        <taxon>Eukaryota</taxon>
        <taxon>Metazoa</taxon>
        <taxon>Spiralia</taxon>
        <taxon>Gnathifera</taxon>
        <taxon>Rotifera</taxon>
        <taxon>Eurotatoria</taxon>
        <taxon>Bdelloidea</taxon>
        <taxon>Philodinida</taxon>
        <taxon>Philodinidae</taxon>
        <taxon>Rotaria</taxon>
    </lineage>
</organism>
<dbReference type="EMBL" id="CAJNYV010000278">
    <property type="protein sequence ID" value="CAF3354532.1"/>
    <property type="molecule type" value="Genomic_DNA"/>
</dbReference>
<feature type="compositionally biased region" description="Acidic residues" evidence="6">
    <location>
        <begin position="72"/>
        <end position="85"/>
    </location>
</feature>
<dbReference type="Proteomes" id="UP000663865">
    <property type="component" value="Unassembled WGS sequence"/>
</dbReference>
<dbReference type="InterPro" id="IPR008906">
    <property type="entry name" value="HATC_C_dom"/>
</dbReference>